<dbReference type="InterPro" id="IPR053135">
    <property type="entry name" value="AKR2_Oxidoreductase"/>
</dbReference>
<dbReference type="PANTHER" id="PTHR43312">
    <property type="entry name" value="D-THREO-ALDOSE 1-DEHYDROGENASE"/>
    <property type="match status" value="1"/>
</dbReference>
<comment type="caution">
    <text evidence="2">The sequence shown here is derived from an EMBL/GenBank/DDBJ whole genome shotgun (WGS) entry which is preliminary data.</text>
</comment>
<feature type="domain" description="NADP-dependent oxidoreductase" evidence="1">
    <location>
        <begin position="35"/>
        <end position="310"/>
    </location>
</feature>
<evidence type="ECO:0000313" key="3">
    <source>
        <dbReference type="Proteomes" id="UP000730482"/>
    </source>
</evidence>
<dbReference type="PANTHER" id="PTHR43312:SF1">
    <property type="entry name" value="NADP-DEPENDENT OXIDOREDUCTASE DOMAIN-CONTAINING PROTEIN"/>
    <property type="match status" value="1"/>
</dbReference>
<dbReference type="InterPro" id="IPR023210">
    <property type="entry name" value="NADP_OxRdtase_dom"/>
</dbReference>
<evidence type="ECO:0000259" key="1">
    <source>
        <dbReference type="Pfam" id="PF00248"/>
    </source>
</evidence>
<proteinExistence type="predicted"/>
<dbReference type="EMBL" id="JAAFYZ010000362">
    <property type="protein sequence ID" value="MBS2554374.1"/>
    <property type="molecule type" value="Genomic_DNA"/>
</dbReference>
<sequence>MVAFGLGLAAVGRPGYINLGRADDLPADRSVEAMRSRAHAVLDAAYAVGIRYFDAARSYGRAEEFLAGWLRSHPDIDDVAIGSKWGYTYTADWRVDAPVHEVKDHSVAVFTRQIGETRALLGDRLNLYQIHSVTPDSPALTDQALHRRLAALAAQGVRIGLSTSGPRQAEAIRAALRVTVGGSRLFEAVQATYNVLETSAGPALAEAHEAGWTVVVKEALANGRLTDAHLADADLAGADLAEQPHDDSVLAAVASKASATVDAVALAAVAVQPWADIVLSGAATVAQLESNVAAARLHLAADQLEQLSALALPASEYWAQRSRMAWA</sequence>
<protein>
    <submittedName>
        <fullName evidence="2">Aldo/keto reductase</fullName>
    </submittedName>
</protein>
<keyword evidence="3" id="KW-1185">Reference proteome</keyword>
<dbReference type="Proteomes" id="UP000730482">
    <property type="component" value="Unassembled WGS sequence"/>
</dbReference>
<evidence type="ECO:0000313" key="2">
    <source>
        <dbReference type="EMBL" id="MBS2554374.1"/>
    </source>
</evidence>
<dbReference type="SUPFAM" id="SSF51430">
    <property type="entry name" value="NAD(P)-linked oxidoreductase"/>
    <property type="match status" value="1"/>
</dbReference>
<dbReference type="Pfam" id="PF00248">
    <property type="entry name" value="Aldo_ket_red"/>
    <property type="match status" value="1"/>
</dbReference>
<organism evidence="2 3">
    <name type="scientific">Catenulispora pinistramenti</name>
    <dbReference type="NCBI Taxonomy" id="2705254"/>
    <lineage>
        <taxon>Bacteria</taxon>
        <taxon>Bacillati</taxon>
        <taxon>Actinomycetota</taxon>
        <taxon>Actinomycetes</taxon>
        <taxon>Catenulisporales</taxon>
        <taxon>Catenulisporaceae</taxon>
        <taxon>Catenulispora</taxon>
    </lineage>
</organism>
<dbReference type="RefSeq" id="WP_212021760.1">
    <property type="nucleotide sequence ID" value="NZ_JAAFYZ010000362.1"/>
</dbReference>
<dbReference type="Gene3D" id="3.20.20.100">
    <property type="entry name" value="NADP-dependent oxidoreductase domain"/>
    <property type="match status" value="1"/>
</dbReference>
<gene>
    <name evidence="2" type="ORF">KGQ19_46715</name>
</gene>
<reference evidence="2 3" key="1">
    <citation type="submission" date="2020-02" db="EMBL/GenBank/DDBJ databases">
        <title>Acidophilic actinobacteria isolated from forest soil.</title>
        <authorList>
            <person name="Golinska P."/>
        </authorList>
    </citation>
    <scope>NUCLEOTIDE SEQUENCE [LARGE SCALE GENOMIC DNA]</scope>
    <source>
        <strain evidence="2 3">NL8</strain>
    </source>
</reference>
<accession>A0ABS5L874</accession>
<dbReference type="InterPro" id="IPR036812">
    <property type="entry name" value="NAD(P)_OxRdtase_dom_sf"/>
</dbReference>
<name>A0ABS5L874_9ACTN</name>
<dbReference type="CDD" id="cd19098">
    <property type="entry name" value="AKR_unchar"/>
    <property type="match status" value="1"/>
</dbReference>